<gene>
    <name evidence="10" type="ORF">F8144_11240</name>
</gene>
<keyword evidence="3" id="KW-1003">Cell membrane</keyword>
<feature type="transmembrane region" description="Helical" evidence="8">
    <location>
        <begin position="179"/>
        <end position="197"/>
    </location>
</feature>
<comment type="subcellular location">
    <subcellularLocation>
        <location evidence="1">Cell membrane</location>
        <topology evidence="1">Multi-pass membrane protein</topology>
    </subcellularLocation>
</comment>
<name>A0A7J5DJC7_9ACTN</name>
<dbReference type="InterPro" id="IPR050448">
    <property type="entry name" value="OpgB/LTA_synthase_biosynth"/>
</dbReference>
<comment type="caution">
    <text evidence="10">The sequence shown here is derived from an EMBL/GenBank/DDBJ whole genome shotgun (WGS) entry which is preliminary data.</text>
</comment>
<feature type="compositionally biased region" description="Low complexity" evidence="7">
    <location>
        <begin position="23"/>
        <end position="48"/>
    </location>
</feature>
<protein>
    <submittedName>
        <fullName evidence="10">Sulfatase</fullName>
    </submittedName>
</protein>
<evidence type="ECO:0000256" key="2">
    <source>
        <dbReference type="ARBA" id="ARBA00004936"/>
    </source>
</evidence>
<keyword evidence="5 8" id="KW-1133">Transmembrane helix</keyword>
<dbReference type="SUPFAM" id="SSF53649">
    <property type="entry name" value="Alkaline phosphatase-like"/>
    <property type="match status" value="1"/>
</dbReference>
<dbReference type="Pfam" id="PF00884">
    <property type="entry name" value="Sulfatase"/>
    <property type="match status" value="1"/>
</dbReference>
<keyword evidence="4 8" id="KW-0812">Transmembrane</keyword>
<feature type="transmembrane region" description="Helical" evidence="8">
    <location>
        <begin position="234"/>
        <end position="257"/>
    </location>
</feature>
<dbReference type="Gene3D" id="3.40.720.10">
    <property type="entry name" value="Alkaline Phosphatase, subunit A"/>
    <property type="match status" value="1"/>
</dbReference>
<feature type="transmembrane region" description="Helical" evidence="8">
    <location>
        <begin position="155"/>
        <end position="172"/>
    </location>
</feature>
<dbReference type="EMBL" id="WBKG01000007">
    <property type="protein sequence ID" value="KAB1988772.1"/>
    <property type="molecule type" value="Genomic_DNA"/>
</dbReference>
<evidence type="ECO:0000259" key="9">
    <source>
        <dbReference type="Pfam" id="PF00884"/>
    </source>
</evidence>
<evidence type="ECO:0000256" key="3">
    <source>
        <dbReference type="ARBA" id="ARBA00022475"/>
    </source>
</evidence>
<keyword evidence="6 8" id="KW-0472">Membrane</keyword>
<evidence type="ECO:0000313" key="11">
    <source>
        <dbReference type="Proteomes" id="UP000442990"/>
    </source>
</evidence>
<comment type="pathway">
    <text evidence="2">Cell wall biogenesis; lipoteichoic acid biosynthesis.</text>
</comment>
<feature type="transmembrane region" description="Helical" evidence="8">
    <location>
        <begin position="269"/>
        <end position="289"/>
    </location>
</feature>
<dbReference type="GO" id="GO:0005886">
    <property type="term" value="C:plasma membrane"/>
    <property type="evidence" value="ECO:0007669"/>
    <property type="project" value="UniProtKB-SubCell"/>
</dbReference>
<evidence type="ECO:0000256" key="4">
    <source>
        <dbReference type="ARBA" id="ARBA00022692"/>
    </source>
</evidence>
<evidence type="ECO:0000256" key="7">
    <source>
        <dbReference type="SAM" id="MobiDB-lite"/>
    </source>
</evidence>
<dbReference type="PANTHER" id="PTHR47371:SF3">
    <property type="entry name" value="PHOSPHOGLYCEROL TRANSFERASE I"/>
    <property type="match status" value="1"/>
</dbReference>
<dbReference type="Proteomes" id="UP000442990">
    <property type="component" value="Unassembled WGS sequence"/>
</dbReference>
<sequence length="659" mass="70200">MGSGDPADTSGTEDRAEDRTEADAPADGSADAAPDTVGTAAGTGTETEPGTETETEAGTGTEEPVAVEAGADADSASDPAPAGEAPDTALGDGAGDGEEPPGDEPPARGRWRGWRDRYPVAARTLAWTTSVLAAALVLFALLMPSQADKFQPAEFLRLPVEAIIGAALLIVLPRVPRIALSVLAGLALGVLTVLNLLDIGFNEYLGRGFNVVLDWSLFADAQSYLQDTFGHGGALGIAALVVVLVIAVLALMTLSVVRLGNLAARNTQQATRTTLVLAVAWVTCSALGVQNTGMPIASEQTATVVQDRAEAVRQTLRDEAEFAKIAKKDKFANTPPSQLLTDLRGKDMIVAFIESYGRSAIEDPVMAPGVDATLTAENEKLTQAGFAAKSGWLTSATYGGSSWLGHSTFLSGLWISNQQRYRTVTAGDHLTLVGAFKKTGDYDTVGVMPGIQKGWPEQNFYGIDKLYDAFHLGYKGPKFSWSTMPDQYALAAYERLVHSKKHDKPLMSTIILTSSHQPWAPIPETVPDDQVGDGSVYKAIEKAGKRPGDIITSSPKSKVEYGKSISYSVTSLIDFLVKHGNKNTVLIYLGDHQPIARVSGDHASRDVPVSIVAKDPKVLDKIADWGWTDGLQPEHDAPVWKMDSFRDRFLTAYGSTPHP</sequence>
<evidence type="ECO:0000313" key="10">
    <source>
        <dbReference type="EMBL" id="KAB1988772.1"/>
    </source>
</evidence>
<feature type="domain" description="Sulfatase N-terminal" evidence="9">
    <location>
        <begin position="388"/>
        <end position="595"/>
    </location>
</feature>
<dbReference type="PANTHER" id="PTHR47371">
    <property type="entry name" value="LIPOTEICHOIC ACID SYNTHASE"/>
    <property type="match status" value="1"/>
</dbReference>
<evidence type="ECO:0000256" key="6">
    <source>
        <dbReference type="ARBA" id="ARBA00023136"/>
    </source>
</evidence>
<organism evidence="10 11">
    <name type="scientific">Streptomyces triticiradicis</name>
    <dbReference type="NCBI Taxonomy" id="2651189"/>
    <lineage>
        <taxon>Bacteria</taxon>
        <taxon>Bacillati</taxon>
        <taxon>Actinomycetota</taxon>
        <taxon>Actinomycetes</taxon>
        <taxon>Kitasatosporales</taxon>
        <taxon>Streptomycetaceae</taxon>
        <taxon>Streptomyces</taxon>
    </lineage>
</organism>
<keyword evidence="11" id="KW-1185">Reference proteome</keyword>
<evidence type="ECO:0000256" key="8">
    <source>
        <dbReference type="SAM" id="Phobius"/>
    </source>
</evidence>
<evidence type="ECO:0000256" key="1">
    <source>
        <dbReference type="ARBA" id="ARBA00004651"/>
    </source>
</evidence>
<dbReference type="InterPro" id="IPR017850">
    <property type="entry name" value="Alkaline_phosphatase_core_sf"/>
</dbReference>
<feature type="region of interest" description="Disordered" evidence="7">
    <location>
        <begin position="1"/>
        <end position="112"/>
    </location>
</feature>
<proteinExistence type="predicted"/>
<dbReference type="InterPro" id="IPR000917">
    <property type="entry name" value="Sulfatase_N"/>
</dbReference>
<accession>A0A7J5DJC7</accession>
<evidence type="ECO:0000256" key="5">
    <source>
        <dbReference type="ARBA" id="ARBA00022989"/>
    </source>
</evidence>
<reference evidence="10 11" key="1">
    <citation type="submission" date="2019-09" db="EMBL/GenBank/DDBJ databases">
        <title>Isolation and identification of active actinomycetes.</title>
        <authorList>
            <person name="Yu Z."/>
            <person name="Han C."/>
            <person name="Yu B."/>
        </authorList>
    </citation>
    <scope>NUCLEOTIDE SEQUENCE [LARGE SCALE GENOMIC DNA]</scope>
    <source>
        <strain evidence="10 11">NEAU-H2</strain>
    </source>
</reference>
<feature type="compositionally biased region" description="Low complexity" evidence="7">
    <location>
        <begin position="56"/>
        <end position="91"/>
    </location>
</feature>
<feature type="compositionally biased region" description="Basic and acidic residues" evidence="7">
    <location>
        <begin position="12"/>
        <end position="22"/>
    </location>
</feature>
<dbReference type="AlphaFoldDB" id="A0A7J5DJC7"/>
<feature type="transmembrane region" description="Helical" evidence="8">
    <location>
        <begin position="120"/>
        <end position="143"/>
    </location>
</feature>